<sequence length="182" mass="20225">MDTVITARLILRPLIERDAPAYADIRYHPEVARWLPASAGGDPVDNAARTIAYFAQCWASDGHGPWGLFLKEGDEEGKLIGHGGLRVIPEFDGQTEILYALHPEAWGKGYATELGRVSLRYGFERRGLPSIFAITKPDNHASQAVMTRLGMTYRKRVTYKDIDAVWFEIERGGPEPGRSAAL</sequence>
<dbReference type="InterPro" id="IPR016181">
    <property type="entry name" value="Acyl_CoA_acyltransferase"/>
</dbReference>
<dbReference type="OrthoDB" id="6293260at2"/>
<comment type="caution">
    <text evidence="2">The sequence shown here is derived from an EMBL/GenBank/DDBJ whole genome shotgun (WGS) entry which is preliminary data.</text>
</comment>
<keyword evidence="2" id="KW-0808">Transferase</keyword>
<dbReference type="CDD" id="cd04301">
    <property type="entry name" value="NAT_SF"/>
    <property type="match status" value="1"/>
</dbReference>
<dbReference type="AlphaFoldDB" id="A0A5C8PKK4"/>
<dbReference type="PANTHER" id="PTHR43792">
    <property type="entry name" value="GNAT FAMILY, PUTATIVE (AFU_ORTHOLOGUE AFUA_3G00765)-RELATED-RELATED"/>
    <property type="match status" value="1"/>
</dbReference>
<organism evidence="2 3">
    <name type="scientific">Vineibacter terrae</name>
    <dbReference type="NCBI Taxonomy" id="2586908"/>
    <lineage>
        <taxon>Bacteria</taxon>
        <taxon>Pseudomonadati</taxon>
        <taxon>Pseudomonadota</taxon>
        <taxon>Alphaproteobacteria</taxon>
        <taxon>Hyphomicrobiales</taxon>
        <taxon>Vineibacter</taxon>
    </lineage>
</organism>
<dbReference type="Gene3D" id="3.40.630.30">
    <property type="match status" value="1"/>
</dbReference>
<evidence type="ECO:0000313" key="3">
    <source>
        <dbReference type="Proteomes" id="UP000321638"/>
    </source>
</evidence>
<accession>A0A5C8PKK4</accession>
<dbReference type="InterPro" id="IPR051531">
    <property type="entry name" value="N-acetyltransferase"/>
</dbReference>
<reference evidence="2 3" key="1">
    <citation type="submission" date="2019-06" db="EMBL/GenBank/DDBJ databases">
        <title>New taxonomy in bacterial strain CC-CFT640, isolated from vineyard.</title>
        <authorList>
            <person name="Lin S.-Y."/>
            <person name="Tsai C.-F."/>
            <person name="Young C.-C."/>
        </authorList>
    </citation>
    <scope>NUCLEOTIDE SEQUENCE [LARGE SCALE GENOMIC DNA]</scope>
    <source>
        <strain evidence="2 3">CC-CFT640</strain>
    </source>
</reference>
<dbReference type="EMBL" id="VDUZ01000022">
    <property type="protein sequence ID" value="TXL73884.1"/>
    <property type="molecule type" value="Genomic_DNA"/>
</dbReference>
<dbReference type="Pfam" id="PF13302">
    <property type="entry name" value="Acetyltransf_3"/>
    <property type="match status" value="1"/>
</dbReference>
<dbReference type="PROSITE" id="PS51186">
    <property type="entry name" value="GNAT"/>
    <property type="match status" value="1"/>
</dbReference>
<evidence type="ECO:0000259" key="1">
    <source>
        <dbReference type="PROSITE" id="PS51186"/>
    </source>
</evidence>
<dbReference type="PANTHER" id="PTHR43792:SF1">
    <property type="entry name" value="N-ACETYLTRANSFERASE DOMAIN-CONTAINING PROTEIN"/>
    <property type="match status" value="1"/>
</dbReference>
<protein>
    <submittedName>
        <fullName evidence="2">GNAT family N-acetyltransferase</fullName>
    </submittedName>
</protein>
<gene>
    <name evidence="2" type="ORF">FHP25_19740</name>
</gene>
<dbReference type="RefSeq" id="WP_147848680.1">
    <property type="nucleotide sequence ID" value="NZ_VDUZ01000022.1"/>
</dbReference>
<dbReference type="InterPro" id="IPR000182">
    <property type="entry name" value="GNAT_dom"/>
</dbReference>
<proteinExistence type="predicted"/>
<name>A0A5C8PKK4_9HYPH</name>
<feature type="domain" description="N-acetyltransferase" evidence="1">
    <location>
        <begin position="9"/>
        <end position="172"/>
    </location>
</feature>
<dbReference type="SUPFAM" id="SSF55729">
    <property type="entry name" value="Acyl-CoA N-acyltransferases (Nat)"/>
    <property type="match status" value="1"/>
</dbReference>
<dbReference type="GO" id="GO:0016747">
    <property type="term" value="F:acyltransferase activity, transferring groups other than amino-acyl groups"/>
    <property type="evidence" value="ECO:0007669"/>
    <property type="project" value="InterPro"/>
</dbReference>
<evidence type="ECO:0000313" key="2">
    <source>
        <dbReference type="EMBL" id="TXL73884.1"/>
    </source>
</evidence>
<keyword evidence="3" id="KW-1185">Reference proteome</keyword>
<dbReference type="Proteomes" id="UP000321638">
    <property type="component" value="Unassembled WGS sequence"/>
</dbReference>